<protein>
    <submittedName>
        <fullName evidence="1">Uncharacterized protein</fullName>
    </submittedName>
</protein>
<evidence type="ECO:0000313" key="1">
    <source>
        <dbReference type="EMBL" id="KAF2646978.1"/>
    </source>
</evidence>
<organism evidence="1 2">
    <name type="scientific">Lophiostoma macrostomum CBS 122681</name>
    <dbReference type="NCBI Taxonomy" id="1314788"/>
    <lineage>
        <taxon>Eukaryota</taxon>
        <taxon>Fungi</taxon>
        <taxon>Dikarya</taxon>
        <taxon>Ascomycota</taxon>
        <taxon>Pezizomycotina</taxon>
        <taxon>Dothideomycetes</taxon>
        <taxon>Pleosporomycetidae</taxon>
        <taxon>Pleosporales</taxon>
        <taxon>Lophiostomataceae</taxon>
        <taxon>Lophiostoma</taxon>
    </lineage>
</organism>
<dbReference type="Proteomes" id="UP000799324">
    <property type="component" value="Unassembled WGS sequence"/>
</dbReference>
<dbReference type="EMBL" id="MU004915">
    <property type="protein sequence ID" value="KAF2646978.1"/>
    <property type="molecule type" value="Genomic_DNA"/>
</dbReference>
<gene>
    <name evidence="1" type="ORF">K491DRAFT_784971</name>
</gene>
<reference evidence="1" key="1">
    <citation type="journal article" date="2020" name="Stud. Mycol.">
        <title>101 Dothideomycetes genomes: a test case for predicting lifestyles and emergence of pathogens.</title>
        <authorList>
            <person name="Haridas S."/>
            <person name="Albert R."/>
            <person name="Binder M."/>
            <person name="Bloem J."/>
            <person name="Labutti K."/>
            <person name="Salamov A."/>
            <person name="Andreopoulos B."/>
            <person name="Baker S."/>
            <person name="Barry K."/>
            <person name="Bills G."/>
            <person name="Bluhm B."/>
            <person name="Cannon C."/>
            <person name="Castanera R."/>
            <person name="Culley D."/>
            <person name="Daum C."/>
            <person name="Ezra D."/>
            <person name="Gonzalez J."/>
            <person name="Henrissat B."/>
            <person name="Kuo A."/>
            <person name="Liang C."/>
            <person name="Lipzen A."/>
            <person name="Lutzoni F."/>
            <person name="Magnuson J."/>
            <person name="Mondo S."/>
            <person name="Nolan M."/>
            <person name="Ohm R."/>
            <person name="Pangilinan J."/>
            <person name="Park H.-J."/>
            <person name="Ramirez L."/>
            <person name="Alfaro M."/>
            <person name="Sun H."/>
            <person name="Tritt A."/>
            <person name="Yoshinaga Y."/>
            <person name="Zwiers L.-H."/>
            <person name="Turgeon B."/>
            <person name="Goodwin S."/>
            <person name="Spatafora J."/>
            <person name="Crous P."/>
            <person name="Grigoriev I."/>
        </authorList>
    </citation>
    <scope>NUCLEOTIDE SEQUENCE</scope>
    <source>
        <strain evidence="1">CBS 122681</strain>
    </source>
</reference>
<evidence type="ECO:0000313" key="2">
    <source>
        <dbReference type="Proteomes" id="UP000799324"/>
    </source>
</evidence>
<accession>A0A6A6SKR6</accession>
<name>A0A6A6SKR6_9PLEO</name>
<dbReference type="AlphaFoldDB" id="A0A6A6SKR6"/>
<sequence length="312" mass="35613">MNAQPLVQANDGAQCLLQHVDEYRQERLKLARQKGSLRHQLQLLQAKENTAKKHFDSICQKFATGESCKVSEMMQEKLPRELRDLVYEHLDFRHGHVCVKHYLHLLGRYNPQIVQESCNGMWPCNPGHWTPSMVDTIWNGVCSKWMLSSANQATFRELNEHLLGVSVIEFNENYHLIGSFFNMNIPELGLTPAATVHHALVTLPQPFSAKSKESILELLQPLRRLEWGSVVYFNINTGLSADLRDRIYEPETENGRNALADLRNCLEAFFPLFLELKGAGYTVCLDRPGHRLVSTETSDFTVQGTIDRVLGR</sequence>
<proteinExistence type="predicted"/>
<keyword evidence="2" id="KW-1185">Reference proteome</keyword>